<dbReference type="Gene3D" id="3.80.10.10">
    <property type="entry name" value="Ribonuclease Inhibitor"/>
    <property type="match status" value="1"/>
</dbReference>
<evidence type="ECO:0000313" key="7">
    <source>
        <dbReference type="Proteomes" id="UP000008311"/>
    </source>
</evidence>
<dbReference type="InterPro" id="IPR011713">
    <property type="entry name" value="Leu-rich_rpt_3"/>
</dbReference>
<reference evidence="7" key="1">
    <citation type="journal article" date="2010" name="Nat. Biotechnol.">
        <title>Draft genome sequence of the oilseed species Ricinus communis.</title>
        <authorList>
            <person name="Chan A.P."/>
            <person name="Crabtree J."/>
            <person name="Zhao Q."/>
            <person name="Lorenzi H."/>
            <person name="Orvis J."/>
            <person name="Puiu D."/>
            <person name="Melake-Berhan A."/>
            <person name="Jones K.M."/>
            <person name="Redman J."/>
            <person name="Chen G."/>
            <person name="Cahoon E.B."/>
            <person name="Gedil M."/>
            <person name="Stanke M."/>
            <person name="Haas B.J."/>
            <person name="Wortman J.R."/>
            <person name="Fraser-Liggett C.M."/>
            <person name="Ravel J."/>
            <person name="Rabinowicz P.D."/>
        </authorList>
    </citation>
    <scope>NUCLEOTIDE SEQUENCE [LARGE SCALE GENOMIC DNA]</scope>
    <source>
        <strain evidence="7">cv. Hale</strain>
    </source>
</reference>
<name>B9S701_RICCO</name>
<dbReference type="PANTHER" id="PTHR11017">
    <property type="entry name" value="LEUCINE-RICH REPEAT-CONTAINING PROTEIN"/>
    <property type="match status" value="1"/>
</dbReference>
<accession>B9S701</accession>
<feature type="region of interest" description="Disordered" evidence="3">
    <location>
        <begin position="437"/>
        <end position="465"/>
    </location>
</feature>
<dbReference type="Pfam" id="PF00931">
    <property type="entry name" value="NB-ARC"/>
    <property type="match status" value="1"/>
</dbReference>
<keyword evidence="7" id="KW-1185">Reference proteome</keyword>
<dbReference type="InterPro" id="IPR036390">
    <property type="entry name" value="WH_DNA-bd_sf"/>
</dbReference>
<dbReference type="EMBL" id="EQ973883">
    <property type="protein sequence ID" value="EEF40580.1"/>
    <property type="molecule type" value="Genomic_DNA"/>
</dbReference>
<keyword evidence="2" id="KW-0677">Repeat</keyword>
<organism evidence="6 7">
    <name type="scientific">Ricinus communis</name>
    <name type="common">Castor bean</name>
    <dbReference type="NCBI Taxonomy" id="3988"/>
    <lineage>
        <taxon>Eukaryota</taxon>
        <taxon>Viridiplantae</taxon>
        <taxon>Streptophyta</taxon>
        <taxon>Embryophyta</taxon>
        <taxon>Tracheophyta</taxon>
        <taxon>Spermatophyta</taxon>
        <taxon>Magnoliopsida</taxon>
        <taxon>eudicotyledons</taxon>
        <taxon>Gunneridae</taxon>
        <taxon>Pentapetalae</taxon>
        <taxon>rosids</taxon>
        <taxon>fabids</taxon>
        <taxon>Malpighiales</taxon>
        <taxon>Euphorbiaceae</taxon>
        <taxon>Acalyphoideae</taxon>
        <taxon>Acalypheae</taxon>
        <taxon>Ricinus</taxon>
    </lineage>
</organism>
<dbReference type="Gene3D" id="3.40.50.300">
    <property type="entry name" value="P-loop containing nucleotide triphosphate hydrolases"/>
    <property type="match status" value="1"/>
</dbReference>
<evidence type="ECO:0000259" key="4">
    <source>
        <dbReference type="Pfam" id="PF00931"/>
    </source>
</evidence>
<proteinExistence type="predicted"/>
<dbReference type="InParanoid" id="B9S701"/>
<dbReference type="AlphaFoldDB" id="B9S701"/>
<dbReference type="PRINTS" id="PR00364">
    <property type="entry name" value="DISEASERSIST"/>
</dbReference>
<evidence type="ECO:0000259" key="5">
    <source>
        <dbReference type="Pfam" id="PF23282"/>
    </source>
</evidence>
<dbReference type="Gene3D" id="1.10.8.430">
    <property type="entry name" value="Helical domain of apoptotic protease-activating factors"/>
    <property type="match status" value="1"/>
</dbReference>
<dbReference type="GO" id="GO:0043531">
    <property type="term" value="F:ADP binding"/>
    <property type="evidence" value="ECO:0007669"/>
    <property type="project" value="InterPro"/>
</dbReference>
<evidence type="ECO:0000256" key="2">
    <source>
        <dbReference type="ARBA" id="ARBA00022737"/>
    </source>
</evidence>
<sequence>MFSTTFVGIDSRIERVESLLCLGSSDVSIVGIWGMAGIGKTTIAEAVFKRNVASFDTCYFFANVREESEKHGSLHLRTQLLSKICGKAHFRRFTYRKNRLSHGKALIVLDDVNSSLQMQELLVEGRHLFGEGSKVIVTSRDRQVLKNGVDEIYEVDGLNLNEALQLFSINCFNQNHPLEEFMQLSKRVIYYAKGNPLALKVLGCFLLDKSKQDWEIALDKLKRTSNIGMKNVLRLSYDGLEIEDKEIFLDIACFFKGEDVCFVERILDGCGFYVDIGLNNLVDKSLITVSNGKLWMHDLIQEMGWETVQQESTGEPGERSRLWHHEDIYHVLTKNTGTKAVEGITLDLSETRELHLTSEAFKKMYNLRLLKFHDSDFEDFCKVHFPDEGLSFHSNKLRYLHWYKYPSKSLPYNFSPENLVELNLPRSNVEQLWQGVQNRTKGTQQHSSRRRAKNSTRSISIRRTL</sequence>
<dbReference type="InterPro" id="IPR027417">
    <property type="entry name" value="P-loop_NTPase"/>
</dbReference>
<dbReference type="InterPro" id="IPR002182">
    <property type="entry name" value="NB-ARC"/>
</dbReference>
<dbReference type="InterPro" id="IPR042197">
    <property type="entry name" value="Apaf_helical"/>
</dbReference>
<dbReference type="Proteomes" id="UP000008311">
    <property type="component" value="Unassembled WGS sequence"/>
</dbReference>
<feature type="domain" description="Disease resistance protein Roq1-like winged-helix" evidence="5">
    <location>
        <begin position="241"/>
        <end position="312"/>
    </location>
</feature>
<feature type="compositionally biased region" description="Polar residues" evidence="3">
    <location>
        <begin position="437"/>
        <end position="446"/>
    </location>
</feature>
<dbReference type="Pfam" id="PF07725">
    <property type="entry name" value="LRR_3"/>
    <property type="match status" value="1"/>
</dbReference>
<feature type="compositionally biased region" description="Polar residues" evidence="3">
    <location>
        <begin position="455"/>
        <end position="465"/>
    </location>
</feature>
<keyword evidence="1" id="KW-0433">Leucine-rich repeat</keyword>
<evidence type="ECO:0000313" key="6">
    <source>
        <dbReference type="EMBL" id="EEF40580.1"/>
    </source>
</evidence>
<dbReference type="SUPFAM" id="SSF52058">
    <property type="entry name" value="L domain-like"/>
    <property type="match status" value="1"/>
</dbReference>
<dbReference type="PANTHER" id="PTHR11017:SF574">
    <property type="entry name" value="ADP-RIBOSYL CYCLASE_CYCLIC ADP-RIBOSE HYDROLASE"/>
    <property type="match status" value="1"/>
</dbReference>
<evidence type="ECO:0000256" key="3">
    <source>
        <dbReference type="SAM" id="MobiDB-lite"/>
    </source>
</evidence>
<gene>
    <name evidence="6" type="ORF">RCOM_1330210</name>
</gene>
<feature type="domain" description="NB-ARC" evidence="4">
    <location>
        <begin position="12"/>
        <end position="175"/>
    </location>
</feature>
<dbReference type="GO" id="GO:0006952">
    <property type="term" value="P:defense response"/>
    <property type="evidence" value="ECO:0007669"/>
    <property type="project" value="InterPro"/>
</dbReference>
<dbReference type="SUPFAM" id="SSF46785">
    <property type="entry name" value="Winged helix' DNA-binding domain"/>
    <property type="match status" value="1"/>
</dbReference>
<dbReference type="InterPro" id="IPR058192">
    <property type="entry name" value="WHD_ROQ1-like"/>
</dbReference>
<dbReference type="eggNOG" id="ENOG502SI7S">
    <property type="taxonomic scope" value="Eukaryota"/>
</dbReference>
<evidence type="ECO:0000256" key="1">
    <source>
        <dbReference type="ARBA" id="ARBA00022614"/>
    </source>
</evidence>
<dbReference type="SUPFAM" id="SSF52540">
    <property type="entry name" value="P-loop containing nucleoside triphosphate hydrolases"/>
    <property type="match status" value="1"/>
</dbReference>
<dbReference type="Pfam" id="PF23282">
    <property type="entry name" value="WHD_ROQ1"/>
    <property type="match status" value="1"/>
</dbReference>
<dbReference type="InterPro" id="IPR032675">
    <property type="entry name" value="LRR_dom_sf"/>
</dbReference>
<dbReference type="InterPro" id="IPR044974">
    <property type="entry name" value="Disease_R_plants"/>
</dbReference>
<protein>
    <submittedName>
        <fullName evidence="6">Uncharacterized protein</fullName>
    </submittedName>
</protein>